<keyword evidence="2" id="KW-1133">Transmembrane helix</keyword>
<reference evidence="4" key="1">
    <citation type="journal article" date="2019" name="Int. J. Syst. Evol. Microbiol.">
        <title>The Global Catalogue of Microorganisms (GCM) 10K type strain sequencing project: providing services to taxonomists for standard genome sequencing and annotation.</title>
        <authorList>
            <consortium name="The Broad Institute Genomics Platform"/>
            <consortium name="The Broad Institute Genome Sequencing Center for Infectious Disease"/>
            <person name="Wu L."/>
            <person name="Ma J."/>
        </authorList>
    </citation>
    <scope>NUCLEOTIDE SEQUENCE [LARGE SCALE GENOMIC DNA]</scope>
    <source>
        <strain evidence="4">JCM 9458</strain>
    </source>
</reference>
<evidence type="ECO:0000256" key="1">
    <source>
        <dbReference type="SAM" id="MobiDB-lite"/>
    </source>
</evidence>
<dbReference type="EMBL" id="BAAAYN010000070">
    <property type="protein sequence ID" value="GAA3397785.1"/>
    <property type="molecule type" value="Genomic_DNA"/>
</dbReference>
<feature type="compositionally biased region" description="Pro residues" evidence="1">
    <location>
        <begin position="92"/>
        <end position="108"/>
    </location>
</feature>
<feature type="compositionally biased region" description="Low complexity" evidence="1">
    <location>
        <begin position="109"/>
        <end position="125"/>
    </location>
</feature>
<feature type="compositionally biased region" description="Low complexity" evidence="1">
    <location>
        <begin position="20"/>
        <end position="42"/>
    </location>
</feature>
<sequence length="291" mass="29400">MSNPGYGNQGSPYSSDPQWSGGASPYSPGQPSQQGQPNQPDGSTPPSDPWGQPAASPFPATPTSGSEYAAPVSGAEYSVPGYAPAPEAVTPSGPPASAPPASMPPASGPPAGYGPTPGYTGQIPTAPIPTGPGAPHLTAPLPGAEVGPSGYGQSPAAPKKNRLVVILGAATALLLVLALTMTGLFIAKNGEQNDTQAKLTAAENTIDARDSKITTLEKDLTDTKTKLTNTEQQLNGTKDSLGTANADKQVISQCLKLVIEALDAIGKGDQAKTDQLIKQLDAPCTKAEALI</sequence>
<dbReference type="Proteomes" id="UP001501676">
    <property type="component" value="Unassembled WGS sequence"/>
</dbReference>
<feature type="compositionally biased region" description="Low complexity" evidence="1">
    <location>
        <begin position="53"/>
        <end position="64"/>
    </location>
</feature>
<feature type="transmembrane region" description="Helical" evidence="2">
    <location>
        <begin position="163"/>
        <end position="187"/>
    </location>
</feature>
<dbReference type="RefSeq" id="WP_345733471.1">
    <property type="nucleotide sequence ID" value="NZ_BAAAYN010000070.1"/>
</dbReference>
<evidence type="ECO:0000256" key="2">
    <source>
        <dbReference type="SAM" id="Phobius"/>
    </source>
</evidence>
<name>A0ABP6TCR2_9ACTN</name>
<organism evidence="3 4">
    <name type="scientific">Cryptosporangium minutisporangium</name>
    <dbReference type="NCBI Taxonomy" id="113569"/>
    <lineage>
        <taxon>Bacteria</taxon>
        <taxon>Bacillati</taxon>
        <taxon>Actinomycetota</taxon>
        <taxon>Actinomycetes</taxon>
        <taxon>Cryptosporangiales</taxon>
        <taxon>Cryptosporangiaceae</taxon>
        <taxon>Cryptosporangium</taxon>
    </lineage>
</organism>
<feature type="region of interest" description="Disordered" evidence="1">
    <location>
        <begin position="1"/>
        <end position="153"/>
    </location>
</feature>
<feature type="compositionally biased region" description="Polar residues" evidence="1">
    <location>
        <begin position="1"/>
        <end position="18"/>
    </location>
</feature>
<keyword evidence="4" id="KW-1185">Reference proteome</keyword>
<accession>A0ABP6TCR2</accession>
<comment type="caution">
    <text evidence="3">The sequence shown here is derived from an EMBL/GenBank/DDBJ whole genome shotgun (WGS) entry which is preliminary data.</text>
</comment>
<keyword evidence="2" id="KW-0812">Transmembrane</keyword>
<protein>
    <submittedName>
        <fullName evidence="3">Uncharacterized protein</fullName>
    </submittedName>
</protein>
<proteinExistence type="predicted"/>
<evidence type="ECO:0000313" key="4">
    <source>
        <dbReference type="Proteomes" id="UP001501676"/>
    </source>
</evidence>
<keyword evidence="2" id="KW-0472">Membrane</keyword>
<gene>
    <name evidence="3" type="ORF">GCM10020369_79140</name>
</gene>
<evidence type="ECO:0000313" key="3">
    <source>
        <dbReference type="EMBL" id="GAA3397785.1"/>
    </source>
</evidence>